<dbReference type="PANTHER" id="PTHR28630">
    <property type="match status" value="1"/>
</dbReference>
<evidence type="ECO:0000256" key="2">
    <source>
        <dbReference type="ARBA" id="ARBA00022490"/>
    </source>
</evidence>
<dbReference type="PANTHER" id="PTHR28630:SF31">
    <property type="entry name" value="PEROXIREDOXIN-LIKE 2A"/>
    <property type="match status" value="1"/>
</dbReference>
<evidence type="ECO:0000256" key="7">
    <source>
        <dbReference type="ARBA" id="ARBA00032129"/>
    </source>
</evidence>
<accession>A0AA36MB51</accession>
<dbReference type="InterPro" id="IPR036249">
    <property type="entry name" value="Thioredoxin-like_sf"/>
</dbReference>
<comment type="subcellular location">
    <subcellularLocation>
        <location evidence="1">Cytoplasm</location>
    </subcellularLocation>
</comment>
<evidence type="ECO:0000256" key="1">
    <source>
        <dbReference type="ARBA" id="ARBA00004496"/>
    </source>
</evidence>
<name>A0AA36MB51_CYLNA</name>
<dbReference type="AlphaFoldDB" id="A0AA36MB51"/>
<gene>
    <name evidence="8" type="ORF">CYNAS_LOCUS17479</name>
</gene>
<dbReference type="GO" id="GO:0005737">
    <property type="term" value="C:cytoplasm"/>
    <property type="evidence" value="ECO:0007669"/>
    <property type="project" value="UniProtKB-SubCell"/>
</dbReference>
<organism evidence="8 9">
    <name type="scientific">Cylicocyclus nassatus</name>
    <name type="common">Nematode worm</name>
    <dbReference type="NCBI Taxonomy" id="53992"/>
    <lineage>
        <taxon>Eukaryota</taxon>
        <taxon>Metazoa</taxon>
        <taxon>Ecdysozoa</taxon>
        <taxon>Nematoda</taxon>
        <taxon>Chromadorea</taxon>
        <taxon>Rhabditida</taxon>
        <taxon>Rhabditina</taxon>
        <taxon>Rhabditomorpha</taxon>
        <taxon>Strongyloidea</taxon>
        <taxon>Strongylidae</taxon>
        <taxon>Cylicocyclus</taxon>
    </lineage>
</organism>
<keyword evidence="3" id="KW-0676">Redox-active center</keyword>
<comment type="similarity">
    <text evidence="4">Belongs to the peroxiredoxin-like PRXL2 family. PRXL2A subfamily.</text>
</comment>
<dbReference type="EMBL" id="CATQJL010000316">
    <property type="protein sequence ID" value="CAJ0605496.1"/>
    <property type="molecule type" value="Genomic_DNA"/>
</dbReference>
<evidence type="ECO:0000256" key="6">
    <source>
        <dbReference type="ARBA" id="ARBA00032058"/>
    </source>
</evidence>
<comment type="caution">
    <text evidence="8">The sequence shown here is derived from an EMBL/GenBank/DDBJ whole genome shotgun (WGS) entry which is preliminary data.</text>
</comment>
<evidence type="ECO:0000313" key="9">
    <source>
        <dbReference type="Proteomes" id="UP001176961"/>
    </source>
</evidence>
<keyword evidence="9" id="KW-1185">Reference proteome</keyword>
<evidence type="ECO:0000256" key="5">
    <source>
        <dbReference type="ARBA" id="ARBA00023849"/>
    </source>
</evidence>
<dbReference type="Gene3D" id="3.40.30.10">
    <property type="entry name" value="Glutaredoxin"/>
    <property type="match status" value="1"/>
</dbReference>
<keyword evidence="2" id="KW-0963">Cytoplasm</keyword>
<evidence type="ECO:0000313" key="8">
    <source>
        <dbReference type="EMBL" id="CAJ0605496.1"/>
    </source>
</evidence>
<sequence>MEKLTYGALAALGGAVLYANLPTSMTVGTSTPTAAYLSEARLVPVPDESRVDETRALKAASLFAKAPTMVMAVRRPGCLTCRREAAELSDLEPNMKSAGVNLIAVVHETKGVNDFKPFFKGDVYYDKERRFYGPNERWLPLWLGFLRFKTYVNMYKARRGGFHGNTEGEGRLLGGFYLIANNDLVYSYLEKDWGDAPNWEEVRDAIAQFNIKRR</sequence>
<dbReference type="CDD" id="cd02970">
    <property type="entry name" value="PRX_like2"/>
    <property type="match status" value="1"/>
</dbReference>
<proteinExistence type="inferred from homology"/>
<dbReference type="Proteomes" id="UP001176961">
    <property type="component" value="Unassembled WGS sequence"/>
</dbReference>
<protein>
    <recommendedName>
        <fullName evidence="5">Peroxiredoxin-like 2A</fullName>
    </recommendedName>
    <alternativeName>
        <fullName evidence="7">Peroxiredoxin-like 2 activated in M-CSF stimulated monocytes</fullName>
    </alternativeName>
    <alternativeName>
        <fullName evidence="6">Redox-regulatory protein FAM213A</fullName>
    </alternativeName>
</protein>
<reference evidence="8" key="1">
    <citation type="submission" date="2023-07" db="EMBL/GenBank/DDBJ databases">
        <authorList>
            <consortium name="CYATHOMIX"/>
        </authorList>
    </citation>
    <scope>NUCLEOTIDE SEQUENCE</scope>
    <source>
        <strain evidence="8">N/A</strain>
    </source>
</reference>
<evidence type="ECO:0000256" key="3">
    <source>
        <dbReference type="ARBA" id="ARBA00023284"/>
    </source>
</evidence>
<dbReference type="SUPFAM" id="SSF52833">
    <property type="entry name" value="Thioredoxin-like"/>
    <property type="match status" value="1"/>
</dbReference>
<evidence type="ECO:0000256" key="4">
    <source>
        <dbReference type="ARBA" id="ARBA00023787"/>
    </source>
</evidence>
<dbReference type="Pfam" id="PF13911">
    <property type="entry name" value="AhpC-TSA_2"/>
    <property type="match status" value="1"/>
</dbReference>
<dbReference type="GO" id="GO:0016209">
    <property type="term" value="F:antioxidant activity"/>
    <property type="evidence" value="ECO:0007669"/>
    <property type="project" value="TreeGrafter"/>
</dbReference>
<dbReference type="InterPro" id="IPR032801">
    <property type="entry name" value="PXL2A/B/C"/>
</dbReference>